<feature type="non-terminal residue" evidence="2">
    <location>
        <position position="334"/>
    </location>
</feature>
<evidence type="ECO:0000313" key="2">
    <source>
        <dbReference type="EMBL" id="KAK8727304.1"/>
    </source>
</evidence>
<evidence type="ECO:0000313" key="3">
    <source>
        <dbReference type="Proteomes" id="UP001445076"/>
    </source>
</evidence>
<comment type="caution">
    <text evidence="2">The sequence shown here is derived from an EMBL/GenBank/DDBJ whole genome shotgun (WGS) entry which is preliminary data.</text>
</comment>
<keyword evidence="3" id="KW-1185">Reference proteome</keyword>
<reference evidence="2 3" key="1">
    <citation type="journal article" date="2024" name="BMC Genomics">
        <title>Genome assembly of redclaw crayfish (Cherax quadricarinatus) provides insights into its immune adaptation and hypoxia tolerance.</title>
        <authorList>
            <person name="Liu Z."/>
            <person name="Zheng J."/>
            <person name="Li H."/>
            <person name="Fang K."/>
            <person name="Wang S."/>
            <person name="He J."/>
            <person name="Zhou D."/>
            <person name="Weng S."/>
            <person name="Chi M."/>
            <person name="Gu Z."/>
            <person name="He J."/>
            <person name="Li F."/>
            <person name="Wang M."/>
        </authorList>
    </citation>
    <scope>NUCLEOTIDE SEQUENCE [LARGE SCALE GENOMIC DNA]</scope>
    <source>
        <strain evidence="2">ZL_2023a</strain>
    </source>
</reference>
<accession>A0AAW0WMK7</accession>
<sequence>MNYSKKRWWVWLAEVVFLLVVLTDLTCLMYGKYNLDQPLDDRQKDPTVIKTKNKFFKFLEDNDKFIPIDNVIFGNELTVDETKEVEASLETCAIILSSAVVIWIFGFVAPKLSFGLMQIWVLYAGFWGDNYIGKAMIVLQYIQVRLPLYSLKSLEPEDLVWSEGPLFWWWEVKVALIYAACTCSLYCYCRRSLDSSTPRDVESGVTHDNEELSVIPQDMECPRAQDGDRTRYFNTRALLNLLLQYRRFVAHLLTRLSRSQAPNNLTLQPSILPDQLGHQFALPDQLGHQFALPYELGHQSVLPDQLGHQSALPDQLGHQSALPDQLGHQFALPD</sequence>
<evidence type="ECO:0000256" key="1">
    <source>
        <dbReference type="SAM" id="Phobius"/>
    </source>
</evidence>
<dbReference type="AlphaFoldDB" id="A0AAW0WMK7"/>
<proteinExistence type="predicted"/>
<dbReference type="EMBL" id="JARKIK010000076">
    <property type="protein sequence ID" value="KAK8727304.1"/>
    <property type="molecule type" value="Genomic_DNA"/>
</dbReference>
<organism evidence="2 3">
    <name type="scientific">Cherax quadricarinatus</name>
    <name type="common">Australian red claw crayfish</name>
    <dbReference type="NCBI Taxonomy" id="27406"/>
    <lineage>
        <taxon>Eukaryota</taxon>
        <taxon>Metazoa</taxon>
        <taxon>Ecdysozoa</taxon>
        <taxon>Arthropoda</taxon>
        <taxon>Crustacea</taxon>
        <taxon>Multicrustacea</taxon>
        <taxon>Malacostraca</taxon>
        <taxon>Eumalacostraca</taxon>
        <taxon>Eucarida</taxon>
        <taxon>Decapoda</taxon>
        <taxon>Pleocyemata</taxon>
        <taxon>Astacidea</taxon>
        <taxon>Parastacoidea</taxon>
        <taxon>Parastacidae</taxon>
        <taxon>Cherax</taxon>
    </lineage>
</organism>
<feature type="transmembrane region" description="Helical" evidence="1">
    <location>
        <begin position="120"/>
        <end position="142"/>
    </location>
</feature>
<feature type="transmembrane region" description="Helical" evidence="1">
    <location>
        <begin position="87"/>
        <end position="108"/>
    </location>
</feature>
<keyword evidence="1" id="KW-1133">Transmembrane helix</keyword>
<name>A0AAW0WMK7_CHEQU</name>
<protein>
    <submittedName>
        <fullName evidence="2">Uncharacterized protein</fullName>
    </submittedName>
</protein>
<feature type="transmembrane region" description="Helical" evidence="1">
    <location>
        <begin position="167"/>
        <end position="189"/>
    </location>
</feature>
<feature type="transmembrane region" description="Helical" evidence="1">
    <location>
        <begin position="9"/>
        <end position="31"/>
    </location>
</feature>
<gene>
    <name evidence="2" type="ORF">OTU49_009804</name>
</gene>
<keyword evidence="1" id="KW-0472">Membrane</keyword>
<dbReference type="Proteomes" id="UP001445076">
    <property type="component" value="Unassembled WGS sequence"/>
</dbReference>
<keyword evidence="1" id="KW-0812">Transmembrane</keyword>